<keyword evidence="3" id="KW-1185">Reference proteome</keyword>
<proteinExistence type="predicted"/>
<dbReference type="AlphaFoldDB" id="U4LAZ4"/>
<gene>
    <name evidence="2" type="ORF">PCON_03347</name>
</gene>
<dbReference type="Proteomes" id="UP000018144">
    <property type="component" value="Unassembled WGS sequence"/>
</dbReference>
<name>U4LAZ4_PYROM</name>
<feature type="compositionally biased region" description="Acidic residues" evidence="1">
    <location>
        <begin position="19"/>
        <end position="36"/>
    </location>
</feature>
<organism evidence="2 3">
    <name type="scientific">Pyronema omphalodes (strain CBS 100304)</name>
    <name type="common">Pyronema confluens</name>
    <dbReference type="NCBI Taxonomy" id="1076935"/>
    <lineage>
        <taxon>Eukaryota</taxon>
        <taxon>Fungi</taxon>
        <taxon>Dikarya</taxon>
        <taxon>Ascomycota</taxon>
        <taxon>Pezizomycotina</taxon>
        <taxon>Pezizomycetes</taxon>
        <taxon>Pezizales</taxon>
        <taxon>Pyronemataceae</taxon>
        <taxon>Pyronema</taxon>
    </lineage>
</organism>
<dbReference type="EMBL" id="HF936492">
    <property type="protein sequence ID" value="CCX16648.1"/>
    <property type="molecule type" value="Genomic_DNA"/>
</dbReference>
<feature type="region of interest" description="Disordered" evidence="1">
    <location>
        <begin position="1"/>
        <end position="82"/>
    </location>
</feature>
<feature type="compositionally biased region" description="Polar residues" evidence="1">
    <location>
        <begin position="54"/>
        <end position="64"/>
    </location>
</feature>
<feature type="compositionally biased region" description="Basic and acidic residues" evidence="1">
    <location>
        <begin position="37"/>
        <end position="47"/>
    </location>
</feature>
<evidence type="ECO:0000313" key="3">
    <source>
        <dbReference type="Proteomes" id="UP000018144"/>
    </source>
</evidence>
<evidence type="ECO:0000313" key="2">
    <source>
        <dbReference type="EMBL" id="CCX16648.1"/>
    </source>
</evidence>
<accession>U4LAZ4</accession>
<feature type="compositionally biased region" description="Polar residues" evidence="1">
    <location>
        <begin position="1"/>
        <end position="10"/>
    </location>
</feature>
<reference evidence="2 3" key="1">
    <citation type="journal article" date="2013" name="PLoS Genet.">
        <title>The genome and development-dependent transcriptomes of Pyronema confluens: a window into fungal evolution.</title>
        <authorList>
            <person name="Traeger S."/>
            <person name="Altegoer F."/>
            <person name="Freitag M."/>
            <person name="Gabaldon T."/>
            <person name="Kempken F."/>
            <person name="Kumar A."/>
            <person name="Marcet-Houben M."/>
            <person name="Poggeler S."/>
            <person name="Stajich J.E."/>
            <person name="Nowrousian M."/>
        </authorList>
    </citation>
    <scope>NUCLEOTIDE SEQUENCE [LARGE SCALE GENOMIC DNA]</scope>
    <source>
        <strain evidence="3">CBS 100304</strain>
        <tissue evidence="2">Vegetative mycelium</tissue>
    </source>
</reference>
<protein>
    <submittedName>
        <fullName evidence="2">Uncharacterized protein</fullName>
    </submittedName>
</protein>
<evidence type="ECO:0000256" key="1">
    <source>
        <dbReference type="SAM" id="MobiDB-lite"/>
    </source>
</evidence>
<sequence>MNSECETETASILKVNIPDMDENEETTTEGTEEFDEVKDKGKGKEVQGGESVQHGKSVQHGGSSHQDETIRKRRVAGQDGRD</sequence>